<dbReference type="Pfam" id="PF12937">
    <property type="entry name" value="F-box-like"/>
    <property type="match status" value="1"/>
</dbReference>
<accession>A0AAV5WAE0</accession>
<dbReference type="InterPro" id="IPR001810">
    <property type="entry name" value="F-box_dom"/>
</dbReference>
<dbReference type="AlphaFoldDB" id="A0AAV5WAE0"/>
<dbReference type="Gene3D" id="1.20.1280.50">
    <property type="match status" value="1"/>
</dbReference>
<sequence length="104" mass="12312">ERELDKSLVQLNEKQHYNVKERARQNSVDLTDCVSLPQKRAKEEEGEASEHTSLLDLPNEILLRIFSFLPIHDRWKLRVNKELKRIEEMQTNIYVGAIAFVPRR</sequence>
<evidence type="ECO:0000259" key="1">
    <source>
        <dbReference type="PROSITE" id="PS50181"/>
    </source>
</evidence>
<evidence type="ECO:0000313" key="3">
    <source>
        <dbReference type="Proteomes" id="UP001432322"/>
    </source>
</evidence>
<feature type="non-terminal residue" evidence="2">
    <location>
        <position position="1"/>
    </location>
</feature>
<dbReference type="InterPro" id="IPR036047">
    <property type="entry name" value="F-box-like_dom_sf"/>
</dbReference>
<protein>
    <recommendedName>
        <fullName evidence="1">F-box domain-containing protein</fullName>
    </recommendedName>
</protein>
<feature type="domain" description="F-box" evidence="1">
    <location>
        <begin position="51"/>
        <end position="78"/>
    </location>
</feature>
<gene>
    <name evidence="2" type="ORF">PFISCL1PPCAC_18965</name>
</gene>
<dbReference type="EMBL" id="BTSY01000005">
    <property type="protein sequence ID" value="GMT27668.1"/>
    <property type="molecule type" value="Genomic_DNA"/>
</dbReference>
<proteinExistence type="predicted"/>
<dbReference type="PROSITE" id="PS50181">
    <property type="entry name" value="FBOX"/>
    <property type="match status" value="1"/>
</dbReference>
<evidence type="ECO:0000313" key="2">
    <source>
        <dbReference type="EMBL" id="GMT27668.1"/>
    </source>
</evidence>
<dbReference type="Proteomes" id="UP001432322">
    <property type="component" value="Unassembled WGS sequence"/>
</dbReference>
<keyword evidence="3" id="KW-1185">Reference proteome</keyword>
<reference evidence="2" key="1">
    <citation type="submission" date="2023-10" db="EMBL/GenBank/DDBJ databases">
        <title>Genome assembly of Pristionchus species.</title>
        <authorList>
            <person name="Yoshida K."/>
            <person name="Sommer R.J."/>
        </authorList>
    </citation>
    <scope>NUCLEOTIDE SEQUENCE</scope>
    <source>
        <strain evidence="2">RS5133</strain>
    </source>
</reference>
<dbReference type="CDD" id="cd09917">
    <property type="entry name" value="F-box_SF"/>
    <property type="match status" value="1"/>
</dbReference>
<organism evidence="2 3">
    <name type="scientific">Pristionchus fissidentatus</name>
    <dbReference type="NCBI Taxonomy" id="1538716"/>
    <lineage>
        <taxon>Eukaryota</taxon>
        <taxon>Metazoa</taxon>
        <taxon>Ecdysozoa</taxon>
        <taxon>Nematoda</taxon>
        <taxon>Chromadorea</taxon>
        <taxon>Rhabditida</taxon>
        <taxon>Rhabditina</taxon>
        <taxon>Diplogasteromorpha</taxon>
        <taxon>Diplogasteroidea</taxon>
        <taxon>Neodiplogasteridae</taxon>
        <taxon>Pristionchus</taxon>
    </lineage>
</organism>
<name>A0AAV5WAE0_9BILA</name>
<comment type="caution">
    <text evidence="2">The sequence shown here is derived from an EMBL/GenBank/DDBJ whole genome shotgun (WGS) entry which is preliminary data.</text>
</comment>
<dbReference type="SUPFAM" id="SSF81383">
    <property type="entry name" value="F-box domain"/>
    <property type="match status" value="1"/>
</dbReference>
<feature type="non-terminal residue" evidence="2">
    <location>
        <position position="104"/>
    </location>
</feature>